<feature type="compositionally biased region" description="Low complexity" evidence="8">
    <location>
        <begin position="366"/>
        <end position="379"/>
    </location>
</feature>
<dbReference type="InterPro" id="IPR007219">
    <property type="entry name" value="XnlR_reg_dom"/>
</dbReference>
<feature type="compositionally biased region" description="Acidic residues" evidence="8">
    <location>
        <begin position="417"/>
        <end position="430"/>
    </location>
</feature>
<feature type="compositionally biased region" description="Basic and acidic residues" evidence="8">
    <location>
        <begin position="431"/>
        <end position="441"/>
    </location>
</feature>
<keyword evidence="4" id="KW-0805">Transcription regulation</keyword>
<dbReference type="PANTHER" id="PTHR47782:SF7">
    <property type="entry name" value="PROTEIN STB5"/>
    <property type="match status" value="1"/>
</dbReference>
<evidence type="ECO:0000256" key="8">
    <source>
        <dbReference type="SAM" id="MobiDB-lite"/>
    </source>
</evidence>
<comment type="subcellular location">
    <subcellularLocation>
        <location evidence="1">Nucleus</location>
    </subcellularLocation>
</comment>
<dbReference type="GO" id="GO:0000981">
    <property type="term" value="F:DNA-binding transcription factor activity, RNA polymerase II-specific"/>
    <property type="evidence" value="ECO:0007669"/>
    <property type="project" value="TreeGrafter"/>
</dbReference>
<feature type="compositionally biased region" description="Basic and acidic residues" evidence="8">
    <location>
        <begin position="406"/>
        <end position="416"/>
    </location>
</feature>
<dbReference type="GO" id="GO:0006351">
    <property type="term" value="P:DNA-templated transcription"/>
    <property type="evidence" value="ECO:0007669"/>
    <property type="project" value="InterPro"/>
</dbReference>
<dbReference type="EMBL" id="BSXN01002072">
    <property type="protein sequence ID" value="GME75487.1"/>
    <property type="molecule type" value="Genomic_DNA"/>
</dbReference>
<evidence type="ECO:0000256" key="2">
    <source>
        <dbReference type="ARBA" id="ARBA00022723"/>
    </source>
</evidence>
<dbReference type="GO" id="GO:0045944">
    <property type="term" value="P:positive regulation of transcription by RNA polymerase II"/>
    <property type="evidence" value="ECO:0007669"/>
    <property type="project" value="TreeGrafter"/>
</dbReference>
<reference evidence="10" key="1">
    <citation type="submission" date="2023-04" db="EMBL/GenBank/DDBJ databases">
        <title>Candida boidinii NBRC 10035.</title>
        <authorList>
            <person name="Ichikawa N."/>
            <person name="Sato H."/>
            <person name="Tonouchi N."/>
        </authorList>
    </citation>
    <scope>NUCLEOTIDE SEQUENCE</scope>
    <source>
        <strain evidence="10">NBRC 10035</strain>
    </source>
</reference>
<evidence type="ECO:0000256" key="1">
    <source>
        <dbReference type="ARBA" id="ARBA00004123"/>
    </source>
</evidence>
<evidence type="ECO:0000256" key="4">
    <source>
        <dbReference type="ARBA" id="ARBA00023015"/>
    </source>
</evidence>
<dbReference type="CDD" id="cd12148">
    <property type="entry name" value="fungal_TF_MHR"/>
    <property type="match status" value="1"/>
</dbReference>
<keyword evidence="11" id="KW-1185">Reference proteome</keyword>
<comment type="caution">
    <text evidence="10">The sequence shown here is derived from an EMBL/GenBank/DDBJ whole genome shotgun (WGS) entry which is preliminary data.</text>
</comment>
<dbReference type="GO" id="GO:0005634">
    <property type="term" value="C:nucleus"/>
    <property type="evidence" value="ECO:0007669"/>
    <property type="project" value="UniProtKB-SubCell"/>
</dbReference>
<feature type="compositionally biased region" description="Low complexity" evidence="8">
    <location>
        <begin position="386"/>
        <end position="397"/>
    </location>
</feature>
<name>A0A9W6T5F3_CANBO</name>
<accession>A0A9W6T5F3</accession>
<evidence type="ECO:0000313" key="10">
    <source>
        <dbReference type="EMBL" id="GME75487.1"/>
    </source>
</evidence>
<keyword evidence="2" id="KW-0479">Metal-binding</keyword>
<dbReference type="AlphaFoldDB" id="A0A9W6T5F3"/>
<sequence>MNLEPYLNELEKENSIRANLFEKDNISIDEISTGINLDKLDSFTRSNYILLYLFLGLNIDDINQKPFSKNNASFSPQIFSNNYFHDCIYSYFENYQIMYPFVEFNEFQKRISKVDFVKFLDSKNLLPTFENFETLVILCIGSDLLNDKNPNGKYNEYYDSLEVFFVKKFKSTALRMIDLKDSSTRLIRILLLLTIHSSNKSNYSKTYQILGFLTRQCLSIGLNKFQEPGSMRYTKLSKYDLEMRHRLFWSVYNIDRSISITIGCPVSIDDDDINVPLPKYLDNDEPHLVDLIRNTIEINRIRGSLLKEIYSLRAKDRYIKNFEKLSIINTIRNDIENWYINSNNFLMSSFREKEDKLRDNTGNRGSVSRKNSLSSSKECSPAELNSIPSSSSSSFSSVTMNAVYDRTARKGDREREEEADNVTEKEDTEVDSNRSGDKKLSNLDQNGQISYILPESQIIKPILKPSLSPSSILLNNHSIFISSSWFNLHYYNLLTLLYKPSNLFPRINSSNLDFLLKICFQNISFLYNFHISKNMIISWLNLFYIITLLEDLLFCVCSLNLYQFDDMINLNAKLAMGIEMIKRFSSVFSYVNALISVLTDLNQIILQLNIEKTTLKLNLSRESIPSKESLAQQKKTLKEVSLSMLYLFQKFHKILMKNNIDIWYNSITYKNTDEILKLIETYYA</sequence>
<keyword evidence="6" id="KW-0804">Transcription</keyword>
<organism evidence="10 11">
    <name type="scientific">Candida boidinii</name>
    <name type="common">Yeast</name>
    <dbReference type="NCBI Taxonomy" id="5477"/>
    <lineage>
        <taxon>Eukaryota</taxon>
        <taxon>Fungi</taxon>
        <taxon>Dikarya</taxon>
        <taxon>Ascomycota</taxon>
        <taxon>Saccharomycotina</taxon>
        <taxon>Pichiomycetes</taxon>
        <taxon>Pichiales</taxon>
        <taxon>Pichiaceae</taxon>
        <taxon>Ogataea</taxon>
        <taxon>Ogataea/Candida clade</taxon>
    </lineage>
</organism>
<protein>
    <submittedName>
        <fullName evidence="10">Unnamed protein product</fullName>
    </submittedName>
</protein>
<evidence type="ECO:0000256" key="6">
    <source>
        <dbReference type="ARBA" id="ARBA00023163"/>
    </source>
</evidence>
<dbReference type="SMART" id="SM00906">
    <property type="entry name" value="Fungal_trans"/>
    <property type="match status" value="1"/>
</dbReference>
<evidence type="ECO:0000256" key="7">
    <source>
        <dbReference type="ARBA" id="ARBA00023242"/>
    </source>
</evidence>
<feature type="domain" description="Xylanolytic transcriptional activator regulatory" evidence="9">
    <location>
        <begin position="206"/>
        <end position="284"/>
    </location>
</feature>
<evidence type="ECO:0000313" key="11">
    <source>
        <dbReference type="Proteomes" id="UP001165120"/>
    </source>
</evidence>
<evidence type="ECO:0000256" key="5">
    <source>
        <dbReference type="ARBA" id="ARBA00023125"/>
    </source>
</evidence>
<evidence type="ECO:0000259" key="9">
    <source>
        <dbReference type="SMART" id="SM00906"/>
    </source>
</evidence>
<dbReference type="Pfam" id="PF04082">
    <property type="entry name" value="Fungal_trans"/>
    <property type="match status" value="1"/>
</dbReference>
<keyword evidence="7" id="KW-0539">Nucleus</keyword>
<evidence type="ECO:0000256" key="3">
    <source>
        <dbReference type="ARBA" id="ARBA00022833"/>
    </source>
</evidence>
<keyword evidence="3" id="KW-0862">Zinc</keyword>
<dbReference type="Proteomes" id="UP001165120">
    <property type="component" value="Unassembled WGS sequence"/>
</dbReference>
<feature type="region of interest" description="Disordered" evidence="8">
    <location>
        <begin position="356"/>
        <end position="442"/>
    </location>
</feature>
<dbReference type="GO" id="GO:0043565">
    <property type="term" value="F:sequence-specific DNA binding"/>
    <property type="evidence" value="ECO:0007669"/>
    <property type="project" value="TreeGrafter"/>
</dbReference>
<dbReference type="GO" id="GO:0008270">
    <property type="term" value="F:zinc ion binding"/>
    <property type="evidence" value="ECO:0007669"/>
    <property type="project" value="InterPro"/>
</dbReference>
<dbReference type="InterPro" id="IPR052202">
    <property type="entry name" value="Yeast_MetPath_Reg"/>
</dbReference>
<dbReference type="PANTHER" id="PTHR47782">
    <property type="entry name" value="ZN(II)2CYS6 TRANSCRIPTION FACTOR (EUROFUNG)-RELATED"/>
    <property type="match status" value="1"/>
</dbReference>
<proteinExistence type="predicted"/>
<gene>
    <name evidence="10" type="ORF">Cboi02_000480600</name>
</gene>
<keyword evidence="5" id="KW-0238">DNA-binding</keyword>